<dbReference type="OrthoDB" id="2376725at2"/>
<protein>
    <submittedName>
        <fullName evidence="2">Uncharacterized protein</fullName>
    </submittedName>
</protein>
<evidence type="ECO:0000256" key="1">
    <source>
        <dbReference type="SAM" id="MobiDB-lite"/>
    </source>
</evidence>
<organism evidence="2 3">
    <name type="scientific">Melghirimyces profundicolus</name>
    <dbReference type="NCBI Taxonomy" id="1242148"/>
    <lineage>
        <taxon>Bacteria</taxon>
        <taxon>Bacillati</taxon>
        <taxon>Bacillota</taxon>
        <taxon>Bacilli</taxon>
        <taxon>Bacillales</taxon>
        <taxon>Thermoactinomycetaceae</taxon>
        <taxon>Melghirimyces</taxon>
    </lineage>
</organism>
<reference evidence="2 3" key="1">
    <citation type="submission" date="2018-04" db="EMBL/GenBank/DDBJ databases">
        <title>Genomic Encyclopedia of Archaeal and Bacterial Type Strains, Phase II (KMG-II): from individual species to whole genera.</title>
        <authorList>
            <person name="Goeker M."/>
        </authorList>
    </citation>
    <scope>NUCLEOTIDE SEQUENCE [LARGE SCALE GENOMIC DNA]</scope>
    <source>
        <strain evidence="2 3">DSM 45787</strain>
    </source>
</reference>
<proteinExistence type="predicted"/>
<gene>
    <name evidence="2" type="ORF">C8P63_10548</name>
</gene>
<dbReference type="EMBL" id="QBKR01000005">
    <property type="protein sequence ID" value="PTX62453.1"/>
    <property type="molecule type" value="Genomic_DNA"/>
</dbReference>
<evidence type="ECO:0000313" key="2">
    <source>
        <dbReference type="EMBL" id="PTX62453.1"/>
    </source>
</evidence>
<dbReference type="Proteomes" id="UP000244240">
    <property type="component" value="Unassembled WGS sequence"/>
</dbReference>
<feature type="region of interest" description="Disordered" evidence="1">
    <location>
        <begin position="1"/>
        <end position="22"/>
    </location>
</feature>
<feature type="compositionally biased region" description="Basic and acidic residues" evidence="1">
    <location>
        <begin position="1"/>
        <end position="15"/>
    </location>
</feature>
<comment type="caution">
    <text evidence="2">The sequence shown here is derived from an EMBL/GenBank/DDBJ whole genome shotgun (WGS) entry which is preliminary data.</text>
</comment>
<dbReference type="RefSeq" id="WP_108022257.1">
    <property type="nucleotide sequence ID" value="NZ_QBKR01000005.1"/>
</dbReference>
<sequence length="80" mass="8939">MTSRQERGIRGEHFVRHGGVPFTPKVSPEKITRFVNELPPERRESFYEIMKELSEAGLITVHNNGVLVDGEGKIGGSDDC</sequence>
<accession>A0A2T6C2D4</accession>
<name>A0A2T6C2D4_9BACL</name>
<dbReference type="AlphaFoldDB" id="A0A2T6C2D4"/>
<evidence type="ECO:0000313" key="3">
    <source>
        <dbReference type="Proteomes" id="UP000244240"/>
    </source>
</evidence>
<keyword evidence="3" id="KW-1185">Reference proteome</keyword>